<dbReference type="InterPro" id="IPR009057">
    <property type="entry name" value="Homeodomain-like_sf"/>
</dbReference>
<dbReference type="Pfam" id="PF12833">
    <property type="entry name" value="HTH_18"/>
    <property type="match status" value="1"/>
</dbReference>
<dbReference type="PRINTS" id="PR00032">
    <property type="entry name" value="HTHARAC"/>
</dbReference>
<dbReference type="PANTHER" id="PTHR43280:SF2">
    <property type="entry name" value="HTH-TYPE TRANSCRIPTIONAL REGULATOR EXSA"/>
    <property type="match status" value="1"/>
</dbReference>
<dbReference type="SMART" id="SM00342">
    <property type="entry name" value="HTH_ARAC"/>
    <property type="match status" value="1"/>
</dbReference>
<proteinExistence type="predicted"/>
<dbReference type="PROSITE" id="PS01124">
    <property type="entry name" value="HTH_ARAC_FAMILY_2"/>
    <property type="match status" value="1"/>
</dbReference>
<dbReference type="GO" id="GO:0043565">
    <property type="term" value="F:sequence-specific DNA binding"/>
    <property type="evidence" value="ECO:0007669"/>
    <property type="project" value="InterPro"/>
</dbReference>
<evidence type="ECO:0000256" key="1">
    <source>
        <dbReference type="ARBA" id="ARBA00023015"/>
    </source>
</evidence>
<keyword evidence="3" id="KW-0804">Transcription</keyword>
<feature type="domain" description="HTH araC/xylS-type" evidence="4">
    <location>
        <begin position="182"/>
        <end position="280"/>
    </location>
</feature>
<dbReference type="RefSeq" id="WP_238721114.1">
    <property type="nucleotide sequence ID" value="NZ_JAHQCW010000007.1"/>
</dbReference>
<dbReference type="EMBL" id="JAHQCW010000007">
    <property type="protein sequence ID" value="MBU9736197.1"/>
    <property type="molecule type" value="Genomic_DNA"/>
</dbReference>
<dbReference type="SUPFAM" id="SSF46689">
    <property type="entry name" value="Homeodomain-like"/>
    <property type="match status" value="2"/>
</dbReference>
<keyword evidence="2" id="KW-0238">DNA-binding</keyword>
<evidence type="ECO:0000259" key="4">
    <source>
        <dbReference type="PROSITE" id="PS01124"/>
    </source>
</evidence>
<dbReference type="PROSITE" id="PS00041">
    <property type="entry name" value="HTH_ARAC_FAMILY_1"/>
    <property type="match status" value="1"/>
</dbReference>
<keyword evidence="1" id="KW-0805">Transcription regulation</keyword>
<dbReference type="AlphaFoldDB" id="A0A949JYQ3"/>
<evidence type="ECO:0000256" key="3">
    <source>
        <dbReference type="ARBA" id="ARBA00023163"/>
    </source>
</evidence>
<sequence length="284" mass="32547">MQNAQLHKQLREVIDFLCHHGSSIRFLSSGIWVDREWDTPKQSTKPMFEIIYLISGQTSIYLNGITHAVKKNDLHLLEISGNSMGGGGHFQMYYLDFSFDIPALSDQFYGCCKRLSVNPECINLAGLESYFLEMHFENIAEQEFRQQKILCSLQDLFICLYRRCAVSSEHSAGHSGRQQFLYDVLNYLEQNYMYPLCLKDISGLVHLNPRYLSRLFKEATGLTIQQYLIRLRIGKAKKLLSATSHSITDIALETGFCDCQHFCKVFKQLEGITPTQYGRSIPSG</sequence>
<dbReference type="InterPro" id="IPR018060">
    <property type="entry name" value="HTH_AraC"/>
</dbReference>
<dbReference type="PANTHER" id="PTHR43280">
    <property type="entry name" value="ARAC-FAMILY TRANSCRIPTIONAL REGULATOR"/>
    <property type="match status" value="1"/>
</dbReference>
<organism evidence="5 6">
    <name type="scientific">Diplocloster agilis</name>
    <dbReference type="NCBI Taxonomy" id="2850323"/>
    <lineage>
        <taxon>Bacteria</taxon>
        <taxon>Bacillati</taxon>
        <taxon>Bacillota</taxon>
        <taxon>Clostridia</taxon>
        <taxon>Lachnospirales</taxon>
        <taxon>Lachnospiraceae</taxon>
        <taxon>Diplocloster</taxon>
    </lineage>
</organism>
<keyword evidence="6" id="KW-1185">Reference proteome</keyword>
<evidence type="ECO:0000313" key="6">
    <source>
        <dbReference type="Proteomes" id="UP000712157"/>
    </source>
</evidence>
<gene>
    <name evidence="5" type="ORF">KTH89_06575</name>
</gene>
<dbReference type="Gene3D" id="1.10.10.60">
    <property type="entry name" value="Homeodomain-like"/>
    <property type="match status" value="2"/>
</dbReference>
<dbReference type="Proteomes" id="UP000712157">
    <property type="component" value="Unassembled WGS sequence"/>
</dbReference>
<accession>A0A949JYQ3</accession>
<evidence type="ECO:0000256" key="2">
    <source>
        <dbReference type="ARBA" id="ARBA00023125"/>
    </source>
</evidence>
<protein>
    <submittedName>
        <fullName evidence="5">AraC family transcriptional regulator</fullName>
    </submittedName>
</protein>
<dbReference type="InterPro" id="IPR018062">
    <property type="entry name" value="HTH_AraC-typ_CS"/>
</dbReference>
<dbReference type="GO" id="GO:0003700">
    <property type="term" value="F:DNA-binding transcription factor activity"/>
    <property type="evidence" value="ECO:0007669"/>
    <property type="project" value="InterPro"/>
</dbReference>
<name>A0A949JYQ3_9FIRM</name>
<evidence type="ECO:0000313" key="5">
    <source>
        <dbReference type="EMBL" id="MBU9736197.1"/>
    </source>
</evidence>
<comment type="caution">
    <text evidence="5">The sequence shown here is derived from an EMBL/GenBank/DDBJ whole genome shotgun (WGS) entry which is preliminary data.</text>
</comment>
<reference evidence="5" key="1">
    <citation type="submission" date="2021-06" db="EMBL/GenBank/DDBJ databases">
        <title>Description of novel taxa of the family Lachnospiraceae.</title>
        <authorList>
            <person name="Chaplin A.V."/>
            <person name="Sokolova S.R."/>
            <person name="Pikina A.P."/>
            <person name="Korzhanova M."/>
            <person name="Belova V."/>
            <person name="Korostin D."/>
            <person name="Efimov B.A."/>
        </authorList>
    </citation>
    <scope>NUCLEOTIDE SEQUENCE</scope>
    <source>
        <strain evidence="5">ASD5720</strain>
    </source>
</reference>
<dbReference type="InterPro" id="IPR020449">
    <property type="entry name" value="Tscrpt_reg_AraC-type_HTH"/>
</dbReference>